<reference evidence="1 2" key="1">
    <citation type="submission" date="2023-03" db="EMBL/GenBank/DDBJ databases">
        <title>High recombination rates correlate with genetic variation in Cardiocondyla obscurior ants.</title>
        <authorList>
            <person name="Errbii M."/>
        </authorList>
    </citation>
    <scope>NUCLEOTIDE SEQUENCE [LARGE SCALE GENOMIC DNA]</scope>
    <source>
        <strain evidence="1">Alpha-2009</strain>
        <tissue evidence="1">Whole body</tissue>
    </source>
</reference>
<accession>A0AAW2EA27</accession>
<sequence length="95" mass="10519">MIAPSIAIAIEIIGTIVSQAASYTSIHSRAFPYAFLYVSSTIPACGVTITGAKSLCWKLHQTLNLCSPYYLINSLRVNLGEIYSRTCRHQCEFCR</sequence>
<dbReference type="Proteomes" id="UP001430953">
    <property type="component" value="Unassembled WGS sequence"/>
</dbReference>
<name>A0AAW2EA27_9HYME</name>
<organism evidence="1 2">
    <name type="scientific">Cardiocondyla obscurior</name>
    <dbReference type="NCBI Taxonomy" id="286306"/>
    <lineage>
        <taxon>Eukaryota</taxon>
        <taxon>Metazoa</taxon>
        <taxon>Ecdysozoa</taxon>
        <taxon>Arthropoda</taxon>
        <taxon>Hexapoda</taxon>
        <taxon>Insecta</taxon>
        <taxon>Pterygota</taxon>
        <taxon>Neoptera</taxon>
        <taxon>Endopterygota</taxon>
        <taxon>Hymenoptera</taxon>
        <taxon>Apocrita</taxon>
        <taxon>Aculeata</taxon>
        <taxon>Formicoidea</taxon>
        <taxon>Formicidae</taxon>
        <taxon>Myrmicinae</taxon>
        <taxon>Cardiocondyla</taxon>
    </lineage>
</organism>
<evidence type="ECO:0008006" key="3">
    <source>
        <dbReference type="Google" id="ProtNLM"/>
    </source>
</evidence>
<protein>
    <recommendedName>
        <fullName evidence="3">Secreted protein</fullName>
    </recommendedName>
</protein>
<evidence type="ECO:0000313" key="2">
    <source>
        <dbReference type="Proteomes" id="UP001430953"/>
    </source>
</evidence>
<gene>
    <name evidence="1" type="ORF">PUN28_019919</name>
</gene>
<dbReference type="AlphaFoldDB" id="A0AAW2EA27"/>
<proteinExistence type="predicted"/>
<keyword evidence="2" id="KW-1185">Reference proteome</keyword>
<comment type="caution">
    <text evidence="1">The sequence shown here is derived from an EMBL/GenBank/DDBJ whole genome shotgun (WGS) entry which is preliminary data.</text>
</comment>
<dbReference type="EMBL" id="JADYXP020000027">
    <property type="protein sequence ID" value="KAL0099835.1"/>
    <property type="molecule type" value="Genomic_DNA"/>
</dbReference>
<evidence type="ECO:0000313" key="1">
    <source>
        <dbReference type="EMBL" id="KAL0099835.1"/>
    </source>
</evidence>